<organism evidence="3 4">
    <name type="scientific">Exophiala sideris</name>
    <dbReference type="NCBI Taxonomy" id="1016849"/>
    <lineage>
        <taxon>Eukaryota</taxon>
        <taxon>Fungi</taxon>
        <taxon>Dikarya</taxon>
        <taxon>Ascomycota</taxon>
        <taxon>Pezizomycotina</taxon>
        <taxon>Eurotiomycetes</taxon>
        <taxon>Chaetothyriomycetidae</taxon>
        <taxon>Chaetothyriales</taxon>
        <taxon>Herpotrichiellaceae</taxon>
        <taxon>Exophiala</taxon>
    </lineage>
</organism>
<dbReference type="PANTHER" id="PTHR48081">
    <property type="entry name" value="AB HYDROLASE SUPERFAMILY PROTEIN C4A8.06C"/>
    <property type="match status" value="1"/>
</dbReference>
<feature type="domain" description="BD-FAE-like" evidence="2">
    <location>
        <begin position="21"/>
        <end position="228"/>
    </location>
</feature>
<dbReference type="InterPro" id="IPR049492">
    <property type="entry name" value="BD-FAE-like_dom"/>
</dbReference>
<protein>
    <recommendedName>
        <fullName evidence="2">BD-FAE-like domain-containing protein</fullName>
    </recommendedName>
</protein>
<dbReference type="PANTHER" id="PTHR48081:SF13">
    <property type="entry name" value="ALPHA_BETA HYDROLASE"/>
    <property type="match status" value="1"/>
</dbReference>
<evidence type="ECO:0000313" key="3">
    <source>
        <dbReference type="EMBL" id="KIV80839.1"/>
    </source>
</evidence>
<proteinExistence type="predicted"/>
<dbReference type="SUPFAM" id="SSF53474">
    <property type="entry name" value="alpha/beta-Hydrolases"/>
    <property type="match status" value="1"/>
</dbReference>
<dbReference type="InterPro" id="IPR050300">
    <property type="entry name" value="GDXG_lipolytic_enzyme"/>
</dbReference>
<dbReference type="AlphaFoldDB" id="A0A0D1YII9"/>
<sequence>MEYEEIHNVSYVRDGHDRQKLDLYLPGKCTTPSPLIVYIHGGAFQFGNKETELIPKHMRDKGYAIASIDYRLSGDAVFPAALEDCKTAVRWLRANADKYRLDPDRFVAWGESAGGHHAAMLGTTGDIKDFDVGEHLDVSSAVQGVVDYYAPTDFLQMDNHAPAASQTHNHSNSPESKYIGGTITEHPDKVKRANPITYISASTPPFCIAHGTDDHLVPIHQSILLAVALAHANVPFTFHRVEGTDHVFRGASVEQRQSLQKATEEFIDSLWSLGEALE</sequence>
<gene>
    <name evidence="3" type="ORF">PV11_08315</name>
</gene>
<reference evidence="3 4" key="1">
    <citation type="submission" date="2015-01" db="EMBL/GenBank/DDBJ databases">
        <title>The Genome Sequence of Exophiala sideris CBS121828.</title>
        <authorList>
            <consortium name="The Broad Institute Genomics Platform"/>
            <person name="Cuomo C."/>
            <person name="de Hoog S."/>
            <person name="Gorbushina A."/>
            <person name="Stielow B."/>
            <person name="Teixiera M."/>
            <person name="Abouelleil A."/>
            <person name="Chapman S.B."/>
            <person name="Priest M."/>
            <person name="Young S.K."/>
            <person name="Wortman J."/>
            <person name="Nusbaum C."/>
            <person name="Birren B."/>
        </authorList>
    </citation>
    <scope>NUCLEOTIDE SEQUENCE [LARGE SCALE GENOMIC DNA]</scope>
    <source>
        <strain evidence="3 4">CBS 121828</strain>
    </source>
</reference>
<dbReference type="HOGENOM" id="CLU_012494_4_0_1"/>
<dbReference type="Gene3D" id="3.40.50.1820">
    <property type="entry name" value="alpha/beta hydrolase"/>
    <property type="match status" value="1"/>
</dbReference>
<accession>A0A0D1YII9</accession>
<dbReference type="STRING" id="1016849.A0A0D1YII9"/>
<dbReference type="GO" id="GO:0016787">
    <property type="term" value="F:hydrolase activity"/>
    <property type="evidence" value="ECO:0007669"/>
    <property type="project" value="UniProtKB-KW"/>
</dbReference>
<keyword evidence="1" id="KW-0378">Hydrolase</keyword>
<dbReference type="OrthoDB" id="19653at2759"/>
<dbReference type="Proteomes" id="UP000053599">
    <property type="component" value="Unassembled WGS sequence"/>
</dbReference>
<name>A0A0D1YII9_9EURO</name>
<evidence type="ECO:0000256" key="1">
    <source>
        <dbReference type="ARBA" id="ARBA00022801"/>
    </source>
</evidence>
<evidence type="ECO:0000313" key="4">
    <source>
        <dbReference type="Proteomes" id="UP000053599"/>
    </source>
</evidence>
<dbReference type="EMBL" id="KN846953">
    <property type="protein sequence ID" value="KIV80839.1"/>
    <property type="molecule type" value="Genomic_DNA"/>
</dbReference>
<evidence type="ECO:0000259" key="2">
    <source>
        <dbReference type="Pfam" id="PF20434"/>
    </source>
</evidence>
<dbReference type="Pfam" id="PF20434">
    <property type="entry name" value="BD-FAE"/>
    <property type="match status" value="1"/>
</dbReference>
<dbReference type="InterPro" id="IPR029058">
    <property type="entry name" value="AB_hydrolase_fold"/>
</dbReference>